<dbReference type="EMBL" id="CP130613">
    <property type="protein sequence ID" value="WKW15733.1"/>
    <property type="molecule type" value="Genomic_DNA"/>
</dbReference>
<keyword evidence="4" id="KW-1185">Reference proteome</keyword>
<protein>
    <submittedName>
        <fullName evidence="2">NERD domain-containing protein</fullName>
    </submittedName>
</protein>
<dbReference type="GO" id="GO:0005694">
    <property type="term" value="C:chromosome"/>
    <property type="evidence" value="ECO:0007669"/>
    <property type="project" value="InterPro"/>
</dbReference>
<evidence type="ECO:0000313" key="2">
    <source>
        <dbReference type="EMBL" id="WKW12826.1"/>
    </source>
</evidence>
<evidence type="ECO:0000313" key="3">
    <source>
        <dbReference type="EMBL" id="WKW15733.1"/>
    </source>
</evidence>
<organism evidence="2">
    <name type="scientific">Pseudogemmatithrix spongiicola</name>
    <dbReference type="NCBI Taxonomy" id="3062599"/>
    <lineage>
        <taxon>Bacteria</taxon>
        <taxon>Pseudomonadati</taxon>
        <taxon>Gemmatimonadota</taxon>
        <taxon>Gemmatimonadia</taxon>
        <taxon>Gemmatimonadales</taxon>
        <taxon>Gemmatimonadaceae</taxon>
        <taxon>Pseudogemmatithrix</taxon>
    </lineage>
</organism>
<reference evidence="2" key="1">
    <citation type="submission" date="2023-07" db="EMBL/GenBank/DDBJ databases">
        <authorList>
            <person name="Haufschild T."/>
            <person name="Kallscheuer N."/>
            <person name="Hammer J."/>
            <person name="Kohn T."/>
            <person name="Kabuu M."/>
            <person name="Jogler M."/>
            <person name="Wohfarth N."/>
            <person name="Heuer A."/>
            <person name="Rohde M."/>
            <person name="van Teeseling M.C.F."/>
            <person name="Jogler C."/>
        </authorList>
    </citation>
    <scope>NUCLEOTIDE SEQUENCE</scope>
    <source>
        <strain evidence="2">Strain 138</strain>
        <strain evidence="3">Strain 318</strain>
    </source>
</reference>
<dbReference type="SUPFAM" id="SSF57783">
    <property type="entry name" value="Zinc beta-ribbon"/>
    <property type="match status" value="1"/>
</dbReference>
<accession>A0AA49JVL0</accession>
<feature type="domain" description="NERD" evidence="1">
    <location>
        <begin position="3"/>
        <end position="119"/>
    </location>
</feature>
<dbReference type="AlphaFoldDB" id="A0AA49JVL0"/>
<sequence length="222" mass="25362">MGILTRFWSYVSDGPFQLPRREYHHFHNIVIPTTRGTTEVDHLIVSRFGVFVVELKDYSGWILGNANDSFWTAVHFRQQYRFQNPLHQNFGHLKAVEELLHVSQHALHGIVVFRGSFRFKTAVPPGVLLHRYRSWVASHQDVLLDDAAVVRMVTTLESRGERGWLAGRQHARSVRERYASDTECPKCGGELRVRTARRGSGAGSQFLGCSNYPKCKFTKPLG</sequence>
<dbReference type="KEGG" id="pspc:Strain318_002135"/>
<dbReference type="GO" id="GO:0003916">
    <property type="term" value="F:DNA topoisomerase activity"/>
    <property type="evidence" value="ECO:0007669"/>
    <property type="project" value="InterPro"/>
</dbReference>
<name>A0AA49JVL0_9BACT</name>
<dbReference type="Pfam" id="PF01396">
    <property type="entry name" value="Zn_ribbon_Top1"/>
    <property type="match status" value="1"/>
</dbReference>
<dbReference type="EMBL" id="CP130612">
    <property type="protein sequence ID" value="WKW12826.1"/>
    <property type="molecule type" value="Genomic_DNA"/>
</dbReference>
<dbReference type="PROSITE" id="PS50965">
    <property type="entry name" value="NERD"/>
    <property type="match status" value="1"/>
</dbReference>
<accession>A0AA49Q7H8</accession>
<dbReference type="Proteomes" id="UP001229955">
    <property type="component" value="Chromosome"/>
</dbReference>
<dbReference type="GO" id="GO:0006265">
    <property type="term" value="P:DNA topological change"/>
    <property type="evidence" value="ECO:0007669"/>
    <property type="project" value="InterPro"/>
</dbReference>
<proteinExistence type="predicted"/>
<dbReference type="Pfam" id="PF08378">
    <property type="entry name" value="NERD"/>
    <property type="match status" value="1"/>
</dbReference>
<dbReference type="Gene3D" id="3.30.65.10">
    <property type="entry name" value="Bacterial Topoisomerase I, domain 1"/>
    <property type="match status" value="1"/>
</dbReference>
<gene>
    <name evidence="2" type="ORF">Strain138_002136</name>
    <name evidence="3" type="ORF">Strain318_002135</name>
</gene>
<evidence type="ECO:0000259" key="1">
    <source>
        <dbReference type="PROSITE" id="PS50965"/>
    </source>
</evidence>
<dbReference type="GO" id="GO:0003677">
    <property type="term" value="F:DNA binding"/>
    <property type="evidence" value="ECO:0007669"/>
    <property type="project" value="InterPro"/>
</dbReference>
<dbReference type="InterPro" id="IPR013498">
    <property type="entry name" value="Topo_IA_Znf"/>
</dbReference>
<evidence type="ECO:0000313" key="4">
    <source>
        <dbReference type="Proteomes" id="UP001229955"/>
    </source>
</evidence>
<dbReference type="InterPro" id="IPR011528">
    <property type="entry name" value="NERD"/>
</dbReference>
<dbReference type="RefSeq" id="WP_367885701.1">
    <property type="nucleotide sequence ID" value="NZ_CP130612.1"/>
</dbReference>